<protein>
    <submittedName>
        <fullName evidence="6">Transcriptional regulatory protein EmbR</fullName>
    </submittedName>
</protein>
<evidence type="ECO:0000256" key="4">
    <source>
        <dbReference type="ARBA" id="ARBA00023125"/>
    </source>
</evidence>
<dbReference type="CDD" id="cd00060">
    <property type="entry name" value="FHA"/>
    <property type="match status" value="1"/>
</dbReference>
<dbReference type="PANTHER" id="PTHR35807:SF1">
    <property type="entry name" value="TRANSCRIPTIONAL REGULATOR REDD"/>
    <property type="match status" value="1"/>
</dbReference>
<dbReference type="GO" id="GO:0003677">
    <property type="term" value="F:DNA binding"/>
    <property type="evidence" value="ECO:0007669"/>
    <property type="project" value="UniProtKB-UniRule"/>
</dbReference>
<dbReference type="InterPro" id="IPR005158">
    <property type="entry name" value="BTAD"/>
</dbReference>
<dbReference type="InterPro" id="IPR051677">
    <property type="entry name" value="AfsR-DnrI-RedD_regulator"/>
</dbReference>
<dbReference type="Gene3D" id="2.60.200.20">
    <property type="match status" value="1"/>
</dbReference>
<organism evidence="6 7">
    <name type="scientific">Mycobacterium shinjukuense</name>
    <dbReference type="NCBI Taxonomy" id="398694"/>
    <lineage>
        <taxon>Bacteria</taxon>
        <taxon>Bacillati</taxon>
        <taxon>Actinomycetota</taxon>
        <taxon>Actinomycetes</taxon>
        <taxon>Mycobacteriales</taxon>
        <taxon>Mycobacteriaceae</taxon>
        <taxon>Mycobacterium</taxon>
    </lineage>
</organism>
<dbReference type="OrthoDB" id="4336084at2"/>
<proteinExistence type="inferred from homology"/>
<dbReference type="SMART" id="SM00862">
    <property type="entry name" value="Trans_reg_C"/>
    <property type="match status" value="1"/>
</dbReference>
<name>A0A7I7MML5_9MYCO</name>
<dbReference type="Pfam" id="PF00498">
    <property type="entry name" value="FHA"/>
    <property type="match status" value="1"/>
</dbReference>
<dbReference type="InterPro" id="IPR008984">
    <property type="entry name" value="SMAD_FHA_dom_sf"/>
</dbReference>
<dbReference type="InterPro" id="IPR016032">
    <property type="entry name" value="Sig_transdc_resp-reg_C-effctor"/>
</dbReference>
<dbReference type="GO" id="GO:0006355">
    <property type="term" value="P:regulation of DNA-templated transcription"/>
    <property type="evidence" value="ECO:0007669"/>
    <property type="project" value="InterPro"/>
</dbReference>
<dbReference type="Proteomes" id="UP000467236">
    <property type="component" value="Chromosome"/>
</dbReference>
<dbReference type="PROSITE" id="PS50006">
    <property type="entry name" value="FHA_DOMAIN"/>
    <property type="match status" value="1"/>
</dbReference>
<dbReference type="FunFam" id="1.25.40.10:FF:000222">
    <property type="entry name" value="SARP family transcriptional regulator"/>
    <property type="match status" value="1"/>
</dbReference>
<dbReference type="KEGG" id="mshj:MSHI_04750"/>
<evidence type="ECO:0000313" key="6">
    <source>
        <dbReference type="EMBL" id="BBX72569.1"/>
    </source>
</evidence>
<dbReference type="GO" id="GO:0000160">
    <property type="term" value="P:phosphorelay signal transduction system"/>
    <property type="evidence" value="ECO:0007669"/>
    <property type="project" value="InterPro"/>
</dbReference>
<evidence type="ECO:0000256" key="3">
    <source>
        <dbReference type="ARBA" id="ARBA00023015"/>
    </source>
</evidence>
<dbReference type="InterPro" id="IPR011990">
    <property type="entry name" value="TPR-like_helical_dom_sf"/>
</dbReference>
<evidence type="ECO:0000256" key="2">
    <source>
        <dbReference type="ARBA" id="ARBA00022553"/>
    </source>
</evidence>
<dbReference type="SUPFAM" id="SSF49879">
    <property type="entry name" value="SMAD/FHA domain"/>
    <property type="match status" value="1"/>
</dbReference>
<dbReference type="EMBL" id="AP022575">
    <property type="protein sequence ID" value="BBX72569.1"/>
    <property type="molecule type" value="Genomic_DNA"/>
</dbReference>
<dbReference type="AlphaFoldDB" id="A0A7I7MML5"/>
<evidence type="ECO:0000256" key="1">
    <source>
        <dbReference type="ARBA" id="ARBA00005820"/>
    </source>
</evidence>
<dbReference type="SUPFAM" id="SSF48452">
    <property type="entry name" value="TPR-like"/>
    <property type="match status" value="1"/>
</dbReference>
<dbReference type="InterPro" id="IPR000253">
    <property type="entry name" value="FHA_dom"/>
</dbReference>
<dbReference type="Gene3D" id="1.25.40.10">
    <property type="entry name" value="Tetratricopeptide repeat domain"/>
    <property type="match status" value="1"/>
</dbReference>
<dbReference type="InterPro" id="IPR001867">
    <property type="entry name" value="OmpR/PhoB-type_DNA-bd"/>
</dbReference>
<keyword evidence="7" id="KW-1185">Reference proteome</keyword>
<gene>
    <name evidence="6" type="primary">embR</name>
    <name evidence="6" type="ORF">MSHI_04750</name>
</gene>
<dbReference type="InterPro" id="IPR036388">
    <property type="entry name" value="WH-like_DNA-bd_sf"/>
</dbReference>
<keyword evidence="4" id="KW-0238">DNA-binding</keyword>
<dbReference type="Pfam" id="PF00486">
    <property type="entry name" value="Trans_reg_C"/>
    <property type="match status" value="1"/>
</dbReference>
<dbReference type="PANTHER" id="PTHR35807">
    <property type="entry name" value="TRANSCRIPTIONAL REGULATOR REDD-RELATED"/>
    <property type="match status" value="1"/>
</dbReference>
<dbReference type="RefSeq" id="WP_083052379.1">
    <property type="nucleotide sequence ID" value="NZ_AP022575.1"/>
</dbReference>
<evidence type="ECO:0000313" key="7">
    <source>
        <dbReference type="Proteomes" id="UP000467236"/>
    </source>
</evidence>
<dbReference type="Pfam" id="PF03704">
    <property type="entry name" value="BTAD"/>
    <property type="match status" value="1"/>
</dbReference>
<dbReference type="SUPFAM" id="SSF46894">
    <property type="entry name" value="C-terminal effector domain of the bipartite response regulators"/>
    <property type="match status" value="1"/>
</dbReference>
<sequence length="381" mass="41388">MVDGRLEFGLLGPLEMSIDGTRVPLGTPKQRAVLAMLVINRNRPVGVDTLITALWEEWPPPGARASIHSYVSNLRKLLGGAGLDPRVVLAAAPPGYRLSIPDNTCDLGRFIAEKTAGVHAAAAGRFEQASRHLSAALSEWRGPVLDDLRDFQFVAPFATALVEDKVLAHTAKAEAEIACGRAAAVITDLEALTVEHPYREPLWAQLITAYYLTDRQSDALGAYRRVKTTLAEDLGIDPGPTLRALNERILRQEPLDARKSAKTTAAGTVTVLDQRTMTSGLQAIANLHDVASGRDYPLHSAATRIGRLSDNDIVLDSANVSRHHAVIIDTGTSYIINDLRSSNGVHVRHQRIRAAATLSDGDHIRICDHEFIFQMSADTRS</sequence>
<dbReference type="CDD" id="cd15831">
    <property type="entry name" value="BTAD"/>
    <property type="match status" value="1"/>
</dbReference>
<keyword evidence="2" id="KW-0597">Phosphoprotein</keyword>
<dbReference type="SMART" id="SM00240">
    <property type="entry name" value="FHA"/>
    <property type="match status" value="1"/>
</dbReference>
<dbReference type="PROSITE" id="PS51755">
    <property type="entry name" value="OMPR_PHOB"/>
    <property type="match status" value="1"/>
</dbReference>
<accession>A0A7I7MML5</accession>
<dbReference type="FunFam" id="1.10.10.10:FF:000528">
    <property type="entry name" value="Transcriptional regulatory protein EmbR"/>
    <property type="match status" value="1"/>
</dbReference>
<evidence type="ECO:0000256" key="5">
    <source>
        <dbReference type="ARBA" id="ARBA00023163"/>
    </source>
</evidence>
<keyword evidence="5" id="KW-0804">Transcription</keyword>
<dbReference type="Gene3D" id="1.10.10.10">
    <property type="entry name" value="Winged helix-like DNA-binding domain superfamily/Winged helix DNA-binding domain"/>
    <property type="match status" value="1"/>
</dbReference>
<comment type="similarity">
    <text evidence="1">Belongs to the AfsR/DnrI/RedD regulatory family.</text>
</comment>
<keyword evidence="3" id="KW-0805">Transcription regulation</keyword>
<reference evidence="6 7" key="1">
    <citation type="journal article" date="2019" name="Emerg. Microbes Infect.">
        <title>Comprehensive subspecies identification of 175 nontuberculous mycobacteria species based on 7547 genomic profiles.</title>
        <authorList>
            <person name="Matsumoto Y."/>
            <person name="Kinjo T."/>
            <person name="Motooka D."/>
            <person name="Nabeya D."/>
            <person name="Jung N."/>
            <person name="Uechi K."/>
            <person name="Horii T."/>
            <person name="Iida T."/>
            <person name="Fujita J."/>
            <person name="Nakamura S."/>
        </authorList>
    </citation>
    <scope>NUCLEOTIDE SEQUENCE [LARGE SCALE GENOMIC DNA]</scope>
    <source>
        <strain evidence="6 7">JCM 14233</strain>
    </source>
</reference>
<dbReference type="SMART" id="SM01043">
    <property type="entry name" value="BTAD"/>
    <property type="match status" value="1"/>
</dbReference>